<dbReference type="InterPro" id="IPR011008">
    <property type="entry name" value="Dimeric_a/b-barrel"/>
</dbReference>
<evidence type="ECO:0000313" key="3">
    <source>
        <dbReference type="Proteomes" id="UP000267418"/>
    </source>
</evidence>
<dbReference type="Pfam" id="PF07045">
    <property type="entry name" value="DUF1330"/>
    <property type="match status" value="1"/>
</dbReference>
<comment type="caution">
    <text evidence="2">The sequence shown here is derived from an EMBL/GenBank/DDBJ whole genome shotgun (WGS) entry which is preliminary data.</text>
</comment>
<proteinExistence type="predicted"/>
<keyword evidence="3" id="KW-1185">Reference proteome</keyword>
<dbReference type="EMBL" id="RXOE01000001">
    <property type="protein sequence ID" value="RTQ36268.1"/>
    <property type="molecule type" value="Genomic_DNA"/>
</dbReference>
<dbReference type="PANTHER" id="PTHR41521:SF4">
    <property type="entry name" value="BLR0684 PROTEIN"/>
    <property type="match status" value="1"/>
</dbReference>
<name>A0A3S0GY31_9BURK</name>
<sequence>MVAYLIGRMSIVNPDQYNEYKQLTPGIVEKFGGRFLTRGGERMHLEGAHDDRRVVLVEFKTADAARKFYESPEYTHARGLRKDAAVDMQLMVIEGFEEPLLRP</sequence>
<dbReference type="PANTHER" id="PTHR41521">
    <property type="match status" value="1"/>
</dbReference>
<dbReference type="RefSeq" id="WP_093306205.1">
    <property type="nucleotide sequence ID" value="NZ_RXOE01000001.1"/>
</dbReference>
<dbReference type="Proteomes" id="UP000267418">
    <property type="component" value="Unassembled WGS sequence"/>
</dbReference>
<reference evidence="2 3" key="1">
    <citation type="submission" date="2018-12" db="EMBL/GenBank/DDBJ databases">
        <title>The genome of Variovorax gossypii DSM 100435.</title>
        <authorList>
            <person name="Gao J."/>
            <person name="Sun J."/>
        </authorList>
    </citation>
    <scope>NUCLEOTIDE SEQUENCE [LARGE SCALE GENOMIC DNA]</scope>
    <source>
        <strain evidence="2 3">DSM 100435</strain>
    </source>
</reference>
<protein>
    <submittedName>
        <fullName evidence="2">DUF1330 domain-containing protein</fullName>
    </submittedName>
</protein>
<accession>A0A3S0GY31</accession>
<dbReference type="OrthoDB" id="516779at2"/>
<evidence type="ECO:0000313" key="2">
    <source>
        <dbReference type="EMBL" id="RTQ36268.1"/>
    </source>
</evidence>
<evidence type="ECO:0000259" key="1">
    <source>
        <dbReference type="Pfam" id="PF07045"/>
    </source>
</evidence>
<dbReference type="AlphaFoldDB" id="A0A3S0GY31"/>
<dbReference type="InterPro" id="IPR010753">
    <property type="entry name" value="DUF1330"/>
</dbReference>
<organism evidence="2 3">
    <name type="scientific">Variovorax gossypii</name>
    <dbReference type="NCBI Taxonomy" id="1679495"/>
    <lineage>
        <taxon>Bacteria</taxon>
        <taxon>Pseudomonadati</taxon>
        <taxon>Pseudomonadota</taxon>
        <taxon>Betaproteobacteria</taxon>
        <taxon>Burkholderiales</taxon>
        <taxon>Comamonadaceae</taxon>
        <taxon>Variovorax</taxon>
    </lineage>
</organism>
<gene>
    <name evidence="2" type="ORF">EJP69_00475</name>
</gene>
<dbReference type="SUPFAM" id="SSF54909">
    <property type="entry name" value="Dimeric alpha+beta barrel"/>
    <property type="match status" value="1"/>
</dbReference>
<feature type="domain" description="DUF1330" evidence="1">
    <location>
        <begin position="3"/>
        <end position="96"/>
    </location>
</feature>
<dbReference type="Gene3D" id="3.30.70.100">
    <property type="match status" value="1"/>
</dbReference>